<evidence type="ECO:0008006" key="4">
    <source>
        <dbReference type="Google" id="ProtNLM"/>
    </source>
</evidence>
<dbReference type="Gene3D" id="3.90.228.10">
    <property type="match status" value="1"/>
</dbReference>
<dbReference type="Proteomes" id="UP000677228">
    <property type="component" value="Unassembled WGS sequence"/>
</dbReference>
<dbReference type="EMBL" id="CAJNOK010002481">
    <property type="protein sequence ID" value="CAF0861982.1"/>
    <property type="molecule type" value="Genomic_DNA"/>
</dbReference>
<dbReference type="EMBL" id="CAJOBA010002481">
    <property type="protein sequence ID" value="CAF3646777.1"/>
    <property type="molecule type" value="Genomic_DNA"/>
</dbReference>
<evidence type="ECO:0000313" key="2">
    <source>
        <dbReference type="EMBL" id="CAF3646777.1"/>
    </source>
</evidence>
<dbReference type="Proteomes" id="UP000682733">
    <property type="component" value="Unassembled WGS sequence"/>
</dbReference>
<comment type="caution">
    <text evidence="2">The sequence shown here is derived from an EMBL/GenBank/DDBJ whole genome shotgun (WGS) entry which is preliminary data.</text>
</comment>
<organism evidence="2 3">
    <name type="scientific">Didymodactylos carnosus</name>
    <dbReference type="NCBI Taxonomy" id="1234261"/>
    <lineage>
        <taxon>Eukaryota</taxon>
        <taxon>Metazoa</taxon>
        <taxon>Spiralia</taxon>
        <taxon>Gnathifera</taxon>
        <taxon>Rotifera</taxon>
        <taxon>Eurotatoria</taxon>
        <taxon>Bdelloidea</taxon>
        <taxon>Philodinida</taxon>
        <taxon>Philodinidae</taxon>
        <taxon>Didymodactylos</taxon>
    </lineage>
</organism>
<dbReference type="SUPFAM" id="SSF56399">
    <property type="entry name" value="ADP-ribosylation"/>
    <property type="match status" value="1"/>
</dbReference>
<name>A0A8S2HH40_9BILA</name>
<accession>A0A8S2HH40</accession>
<evidence type="ECO:0000313" key="1">
    <source>
        <dbReference type="EMBL" id="CAF0861982.1"/>
    </source>
</evidence>
<reference evidence="2" key="1">
    <citation type="submission" date="2021-02" db="EMBL/GenBank/DDBJ databases">
        <authorList>
            <person name="Nowell W R."/>
        </authorList>
    </citation>
    <scope>NUCLEOTIDE SEQUENCE</scope>
</reference>
<sequence>MSNHQPQPRWNKIKNLAIDDNNVYIGFHRTKAEDGISIAHSEFKISQKKGRTMLGHGVYFARSIDMTMIKAVHKAAGAIICAEIRMGYVKEVERTQDEYDTVYLNHDEEEKDEFCIKDPSQILRWVIVIERDEDSKVEEYGMDTEFVNTQCGCI</sequence>
<protein>
    <recommendedName>
        <fullName evidence="4">PARP catalytic domain-containing protein</fullName>
    </recommendedName>
</protein>
<gene>
    <name evidence="1" type="ORF">OVA965_LOCUS7683</name>
    <name evidence="2" type="ORF">TMI583_LOCUS7678</name>
</gene>
<evidence type="ECO:0000313" key="3">
    <source>
        <dbReference type="Proteomes" id="UP000682733"/>
    </source>
</evidence>
<dbReference type="AlphaFoldDB" id="A0A8S2HH40"/>
<proteinExistence type="predicted"/>